<keyword evidence="1" id="KW-0812">Transmembrane</keyword>
<keyword evidence="1" id="KW-1133">Transmembrane helix</keyword>
<keyword evidence="1" id="KW-0472">Membrane</keyword>
<proteinExistence type="predicted"/>
<evidence type="ECO:0000313" key="2">
    <source>
        <dbReference type="EMBL" id="KAJ3210909.1"/>
    </source>
</evidence>
<name>A0AAD5TY59_9FUNG</name>
<gene>
    <name evidence="2" type="ORF">HK099_008150</name>
</gene>
<accession>A0AAD5TY59</accession>
<feature type="transmembrane region" description="Helical" evidence="1">
    <location>
        <begin position="97"/>
        <end position="127"/>
    </location>
</feature>
<dbReference type="AlphaFoldDB" id="A0AAD5TY59"/>
<evidence type="ECO:0000313" key="3">
    <source>
        <dbReference type="Proteomes" id="UP001211065"/>
    </source>
</evidence>
<reference evidence="2" key="1">
    <citation type="submission" date="2020-05" db="EMBL/GenBank/DDBJ databases">
        <title>Phylogenomic resolution of chytrid fungi.</title>
        <authorList>
            <person name="Stajich J.E."/>
            <person name="Amses K."/>
            <person name="Simmons R."/>
            <person name="Seto K."/>
            <person name="Myers J."/>
            <person name="Bonds A."/>
            <person name="Quandt C.A."/>
            <person name="Barry K."/>
            <person name="Liu P."/>
            <person name="Grigoriev I."/>
            <person name="Longcore J.E."/>
            <person name="James T.Y."/>
        </authorList>
    </citation>
    <scope>NUCLEOTIDE SEQUENCE</scope>
    <source>
        <strain evidence="2">JEL0476</strain>
    </source>
</reference>
<protein>
    <submittedName>
        <fullName evidence="2">Uncharacterized protein</fullName>
    </submittedName>
</protein>
<comment type="caution">
    <text evidence="2">The sequence shown here is derived from an EMBL/GenBank/DDBJ whole genome shotgun (WGS) entry which is preliminary data.</text>
</comment>
<evidence type="ECO:0000256" key="1">
    <source>
        <dbReference type="SAM" id="Phobius"/>
    </source>
</evidence>
<dbReference type="EMBL" id="JADGJW010000867">
    <property type="protein sequence ID" value="KAJ3210909.1"/>
    <property type="molecule type" value="Genomic_DNA"/>
</dbReference>
<dbReference type="Proteomes" id="UP001211065">
    <property type="component" value="Unassembled WGS sequence"/>
</dbReference>
<sequence>MSIPGVFQTDFSFDFEDLTTTTSKRSKSSTVTSTDDTSLSDEISETLQSTSLIPTSITSQPVISTSSLINSFPSSTLQLPNTQTTQLSSTENEGKLFGLYFSTVILIFGICVFILCIILATIIFLIFKRKRKLNKGRKGIVGIPQHSKYNGKKRNLSQRTMRYAKRTILGRTSMYSLSPSTGEAVSNTYDDRFDEEKLSSYGLSENSAGNSTYAPPLQRNAKTNLQDITYDENTTENTYSVQNDSINVSP</sequence>
<keyword evidence="3" id="KW-1185">Reference proteome</keyword>
<organism evidence="2 3">
    <name type="scientific">Clydaea vesicula</name>
    <dbReference type="NCBI Taxonomy" id="447962"/>
    <lineage>
        <taxon>Eukaryota</taxon>
        <taxon>Fungi</taxon>
        <taxon>Fungi incertae sedis</taxon>
        <taxon>Chytridiomycota</taxon>
        <taxon>Chytridiomycota incertae sedis</taxon>
        <taxon>Chytridiomycetes</taxon>
        <taxon>Lobulomycetales</taxon>
        <taxon>Lobulomycetaceae</taxon>
        <taxon>Clydaea</taxon>
    </lineage>
</organism>